<dbReference type="RefSeq" id="WP_013221878.1">
    <property type="nucleotide sequence ID" value="NC_014315.1"/>
</dbReference>
<evidence type="ECO:0000313" key="3">
    <source>
        <dbReference type="Proteomes" id="UP000000393"/>
    </source>
</evidence>
<sequence length="158" mass="18083">MVCKRFGPSGNTFRFILRPNSSLSWRGMKAVFFAMTLVLVIIAGGFSLLGLWLIFPFAGLELLILGSAFYLSARRAQHCEVITIGQEDIEVFRGREMKGETWKFHRYWARVRVELPPYAWHMSRLIIGSHGHEVEIGVFLSEEERLHLAKELQTVCGV</sequence>
<feature type="transmembrane region" description="Helical" evidence="1">
    <location>
        <begin position="52"/>
        <end position="71"/>
    </location>
</feature>
<evidence type="ECO:0008006" key="4">
    <source>
        <dbReference type="Google" id="ProtNLM"/>
    </source>
</evidence>
<keyword evidence="1" id="KW-0812">Transmembrane</keyword>
<protein>
    <recommendedName>
        <fullName evidence="4">DUF2244 domain-containing protein</fullName>
    </recommendedName>
</protein>
<organism evidence="2 3">
    <name type="scientific">Nitrosococcus watsoni (strain C-113)</name>
    <dbReference type="NCBI Taxonomy" id="105559"/>
    <lineage>
        <taxon>Bacteria</taxon>
        <taxon>Pseudomonadati</taxon>
        <taxon>Pseudomonadota</taxon>
        <taxon>Gammaproteobacteria</taxon>
        <taxon>Chromatiales</taxon>
        <taxon>Chromatiaceae</taxon>
        <taxon>Nitrosococcus</taxon>
    </lineage>
</organism>
<evidence type="ECO:0000256" key="1">
    <source>
        <dbReference type="SAM" id="Phobius"/>
    </source>
</evidence>
<dbReference type="KEGG" id="nwa:Nwat_3100"/>
<dbReference type="OrthoDB" id="7062615at2"/>
<gene>
    <name evidence="2" type="ordered locus">Nwat_3100</name>
</gene>
<dbReference type="HOGENOM" id="CLU_096000_4_0_6"/>
<keyword evidence="3" id="KW-1185">Reference proteome</keyword>
<reference evidence="2 3" key="1">
    <citation type="submission" date="2010-06" db="EMBL/GenBank/DDBJ databases">
        <title>Complete sequence of chromosome of Nitrosococcus watsoni C-113.</title>
        <authorList>
            <consortium name="US DOE Joint Genome Institute"/>
            <person name="Lucas S."/>
            <person name="Copeland A."/>
            <person name="Lapidus A."/>
            <person name="Cheng J.-F."/>
            <person name="Bruce D."/>
            <person name="Goodwin L."/>
            <person name="Pitluck S."/>
            <person name="Malfatti S.A."/>
            <person name="Chain P.S.G."/>
            <person name="Land M."/>
            <person name="Hauser L."/>
            <person name="Kyrpides N."/>
            <person name="Ivanova N."/>
            <person name="Cambell M.A."/>
            <person name="Heidelberg J.F."/>
            <person name="Klotz M.G."/>
            <person name="Woyke T."/>
        </authorList>
    </citation>
    <scope>NUCLEOTIDE SEQUENCE [LARGE SCALE GENOMIC DNA]</scope>
    <source>
        <strain evidence="2 3">C-113</strain>
    </source>
</reference>
<dbReference type="AlphaFoldDB" id="D8K4L6"/>
<dbReference type="Proteomes" id="UP000000393">
    <property type="component" value="Chromosome"/>
</dbReference>
<dbReference type="InterPro" id="IPR019253">
    <property type="entry name" value="DUF2244_TM"/>
</dbReference>
<keyword evidence="1" id="KW-0472">Membrane</keyword>
<proteinExistence type="predicted"/>
<dbReference type="eggNOG" id="COG5488">
    <property type="taxonomic scope" value="Bacteria"/>
</dbReference>
<evidence type="ECO:0000313" key="2">
    <source>
        <dbReference type="EMBL" id="ADJ29818.1"/>
    </source>
</evidence>
<dbReference type="EMBL" id="CP002086">
    <property type="protein sequence ID" value="ADJ29818.1"/>
    <property type="molecule type" value="Genomic_DNA"/>
</dbReference>
<dbReference type="STRING" id="105559.Nwat_3100"/>
<feature type="transmembrane region" description="Helical" evidence="1">
    <location>
        <begin position="27"/>
        <end position="46"/>
    </location>
</feature>
<accession>D8K4L6</accession>
<dbReference type="Pfam" id="PF10003">
    <property type="entry name" value="DUF2244"/>
    <property type="match status" value="1"/>
</dbReference>
<name>D8K4L6_NITWC</name>
<keyword evidence="1" id="KW-1133">Transmembrane helix</keyword>